<gene>
    <name evidence="1" type="ORF">I6G66_05880</name>
</gene>
<organism evidence="1 2">
    <name type="scientific">Delftia acidovorans</name>
    <name type="common">Pseudomonas acidovorans</name>
    <name type="synonym">Comamonas acidovorans</name>
    <dbReference type="NCBI Taxonomy" id="80866"/>
    <lineage>
        <taxon>Bacteria</taxon>
        <taxon>Pseudomonadati</taxon>
        <taxon>Pseudomonadota</taxon>
        <taxon>Betaproteobacteria</taxon>
        <taxon>Burkholderiales</taxon>
        <taxon>Comamonadaceae</taxon>
        <taxon>Delftia</taxon>
    </lineage>
</organism>
<dbReference type="EMBL" id="CP065668">
    <property type="protein sequence ID" value="QPS09550.1"/>
    <property type="molecule type" value="Genomic_DNA"/>
</dbReference>
<dbReference type="Gene3D" id="2.60.120.200">
    <property type="match status" value="1"/>
</dbReference>
<evidence type="ECO:0000313" key="1">
    <source>
        <dbReference type="EMBL" id="QPS09550.1"/>
    </source>
</evidence>
<dbReference type="Pfam" id="PF13385">
    <property type="entry name" value="Laminin_G_3"/>
    <property type="match status" value="1"/>
</dbReference>
<name>A0A7T2W0B6_DELAC</name>
<evidence type="ECO:0008006" key="3">
    <source>
        <dbReference type="Google" id="ProtNLM"/>
    </source>
</evidence>
<accession>A0A7T2W0B6</accession>
<proteinExistence type="predicted"/>
<dbReference type="InterPro" id="IPR013320">
    <property type="entry name" value="ConA-like_dom_sf"/>
</dbReference>
<reference evidence="1 2" key="1">
    <citation type="submission" date="2020-12" db="EMBL/GenBank/DDBJ databases">
        <title>FDA dAtabase for Regulatory Grade micrObial Sequences (FDA-ARGOS): Supporting development and validation of Infectious Disease Dx tests.</title>
        <authorList>
            <person name="Sproer C."/>
            <person name="Gronow S."/>
            <person name="Severitt S."/>
            <person name="Schroder I."/>
            <person name="Tallon L."/>
            <person name="Sadzewicz L."/>
            <person name="Zhao X."/>
            <person name="Boylan J."/>
            <person name="Ott S."/>
            <person name="Bowen H."/>
            <person name="Vavikolanu K."/>
            <person name="Mehta A."/>
            <person name="Aluvathingal J."/>
            <person name="Nadendla S."/>
            <person name="Lowell S."/>
            <person name="Myers T."/>
            <person name="Yan Y."/>
            <person name="Sichtig H."/>
        </authorList>
    </citation>
    <scope>NUCLEOTIDE SEQUENCE [LARGE SCALE GENOMIC DNA]</scope>
    <source>
        <strain evidence="1 2">FDAARGOS_909</strain>
    </source>
</reference>
<dbReference type="Proteomes" id="UP000594778">
    <property type="component" value="Chromosome"/>
</dbReference>
<dbReference type="SUPFAM" id="SSF49899">
    <property type="entry name" value="Concanavalin A-like lectins/glucanases"/>
    <property type="match status" value="1"/>
</dbReference>
<sequence length="529" mass="54607">MGVFTASEDFCIEIWVKPTNGGHGDTYSRLVETKAIGALGGWNIVCVETASPAPIRFHRSDGSAIVETPNPVPNGAWTYLRIYRKSGQMFLQVGATVVVGPVANTDAFAAADLAVGANLSGSERYLGAIGGLRITRGASRASEPVPTAAFPPAYEVGTAALVAPAAVVDGFGFIEQRGEGRLHQPLVAISARGAGVAVLEQPSGVVTASGGPAVQQGAALAQPQPILAGQGAGRAAQQQPMPVISASGTTVGAAHAQLRQPRSVVQGGGATGATGRGVLAQPQAVLDARGAGLGHLVAAQAAVHGSGTTGAVGQAALRQPVPAISASGHGWAMGHGALVQPRARLVPAVIVALAQPMPVVSGCGAPLVDTAAAREVWCFTPTVDDEGRMGGALTRWPDYRGHAMARFAGSTWVTSPEVTYRMGGSDDAGAAVNWDWDTALTDFDAPQKKTMVSAYIGGVVPLHSRYRVTAGDSHKMDYQHDEYELALRNHRQKFGRGRKARYLGFGLSGAGPLAVDEVEFEVVAMTRRI</sequence>
<protein>
    <recommendedName>
        <fullName evidence="3">Concanavalin A-like lectin/glucanases superfamily protein</fullName>
    </recommendedName>
</protein>
<dbReference type="AlphaFoldDB" id="A0A7T2W0B6"/>
<evidence type="ECO:0000313" key="2">
    <source>
        <dbReference type="Proteomes" id="UP000594778"/>
    </source>
</evidence>